<evidence type="ECO:0000313" key="4">
    <source>
        <dbReference type="Proteomes" id="UP001240697"/>
    </source>
</evidence>
<evidence type="ECO:0000313" key="3">
    <source>
        <dbReference type="EMBL" id="WHS68097.1"/>
    </source>
</evidence>
<name>A0ABY8SYH1_9BURK</name>
<organism evidence="3 4">
    <name type="scientific">Comamonas resistens</name>
    <dbReference type="NCBI Taxonomy" id="3046670"/>
    <lineage>
        <taxon>Bacteria</taxon>
        <taxon>Pseudomonadati</taxon>
        <taxon>Pseudomonadota</taxon>
        <taxon>Betaproteobacteria</taxon>
        <taxon>Burkholderiales</taxon>
        <taxon>Comamonadaceae</taxon>
        <taxon>Comamonas</taxon>
    </lineage>
</organism>
<dbReference type="Pfam" id="PF13700">
    <property type="entry name" value="DUF4158"/>
    <property type="match status" value="1"/>
</dbReference>
<keyword evidence="3" id="KW-0614">Plasmid</keyword>
<dbReference type="EMBL" id="CP125949">
    <property type="protein sequence ID" value="WHS68097.1"/>
    <property type="molecule type" value="Genomic_DNA"/>
</dbReference>
<feature type="region of interest" description="Disordered" evidence="1">
    <location>
        <begin position="774"/>
        <end position="799"/>
    </location>
</feature>
<dbReference type="InterPro" id="IPR025296">
    <property type="entry name" value="DUF4158"/>
</dbReference>
<accession>A0ABY8SYH1</accession>
<proteinExistence type="predicted"/>
<feature type="domain" description="DUF4158" evidence="2">
    <location>
        <begin position="13"/>
        <end position="169"/>
    </location>
</feature>
<keyword evidence="4" id="KW-1185">Reference proteome</keyword>
<geneLocation type="plasmid" evidence="3 4">
    <name>pZM22-2</name>
</geneLocation>
<sequence length="799" mass="88898">MQGWHTTFLGMRGLPRDISDFEMKAFFTFDGAERDAINARRGDSHKLGLALHIGFLRMSGRLLGAFRVIPVALWRHLGNELGIAAPEVASLRAMYERGRTLFDHQQVACTVLGFQWMSEHQRRSLVRELRDEVARCADRDQLLVRARQWLYKNKLVIVHERAIRTLIAAALAQLEVETGTAIAASVDPATLDRWRASVSELRPDGQTQQSWLWAAPAKHSTRQISEVLERIDLLYTLDVHKHLADIPDLILRRYARRLVSRPPSAGAKIKEPARTVEVACFLRYCLFTTTDQLILMVQRRIADLWRQAAADVPATVNWAAMYKTLLGELVALSAQGAVPDAELRARLEALITETQKRKPPSRASLVREGLIDGIRPVRSLLVAIAKLPWQATGEHPAIEYLAKLQALYLKGSRKLPVEVVAPSLGMIWQVSISSPDRERAFQALEVATLFALRRAVRNGSVWIEHSLSFRGRARLFFTDERWQAESKKHYARLSLPSKAATFLKPLLARVTAGVDAVAAAARSGVLRVDDELHLSPLPAEDEDPEVTKLRAALDHRIGEVQLPEVILAVDAQVRFSWIMLGREPRSTDELLMVYAGIMAHGTSLTAVECARMIPQLSATSIRQAKLVPPPRTHRHRYFGVLAPNSPLRPAVTALARDAAVKPAQVQAEPASTAAGEGALGVRSPLPTQTEPAQPVPPKRPAHYLWAVLMARIYEVFPLLCPICGGQMHIIAFITHSADIRQILEHIGVETEPPHITPARGPPLWDECDAQAAEGVEPAPDWDEATQPAPDFEVDQRVSW</sequence>
<dbReference type="RefSeq" id="WP_011798711.1">
    <property type="nucleotide sequence ID" value="NZ_CP125949.1"/>
</dbReference>
<feature type="region of interest" description="Disordered" evidence="1">
    <location>
        <begin position="666"/>
        <end position="696"/>
    </location>
</feature>
<gene>
    <name evidence="3" type="ORF">QMY55_24620</name>
</gene>
<protein>
    <submittedName>
        <fullName evidence="3">DUF4158 domain-containing protein</fullName>
    </submittedName>
</protein>
<dbReference type="Proteomes" id="UP001240697">
    <property type="component" value="Plasmid pZM22-2"/>
</dbReference>
<evidence type="ECO:0000256" key="1">
    <source>
        <dbReference type="SAM" id="MobiDB-lite"/>
    </source>
</evidence>
<reference evidence="3 4" key="1">
    <citation type="submission" date="2023-05" db="EMBL/GenBank/DDBJ databases">
        <authorList>
            <person name="Yin Y."/>
            <person name="Lu Z."/>
        </authorList>
    </citation>
    <scope>NUCLEOTIDE SEQUENCE [LARGE SCALE GENOMIC DNA]</scope>
    <source>
        <strain evidence="3 4">ZM22</strain>
        <plasmid evidence="3 4">pZM22-2</plasmid>
    </source>
</reference>
<evidence type="ECO:0000259" key="2">
    <source>
        <dbReference type="Pfam" id="PF13700"/>
    </source>
</evidence>